<evidence type="ECO:0000256" key="5">
    <source>
        <dbReference type="ARBA" id="ARBA00022840"/>
    </source>
</evidence>
<keyword evidence="2 8" id="KW-0808">Transferase</keyword>
<dbReference type="InterPro" id="IPR011994">
    <property type="entry name" value="Cytidylate_kinase_dom"/>
</dbReference>
<keyword evidence="4 8" id="KW-0418">Kinase</keyword>
<keyword evidence="5 8" id="KW-0067">ATP-binding</keyword>
<comment type="subcellular location">
    <subcellularLocation>
        <location evidence="8">Cytoplasm</location>
    </subcellularLocation>
</comment>
<dbReference type="RefSeq" id="WP_095909654.1">
    <property type="nucleotide sequence ID" value="NZ_CAUPXI010000001.1"/>
</dbReference>
<evidence type="ECO:0000313" key="11">
    <source>
        <dbReference type="Proteomes" id="UP000217250"/>
    </source>
</evidence>
<dbReference type="Gene3D" id="3.40.50.300">
    <property type="entry name" value="P-loop containing nucleotide triphosphate hydrolases"/>
    <property type="match status" value="1"/>
</dbReference>
<reference evidence="11" key="1">
    <citation type="submission" date="2017-06" db="EMBL/GenBank/DDBJ databases">
        <title>Capnocytophaga spp. assemblies.</title>
        <authorList>
            <person name="Gulvik C.A."/>
        </authorList>
    </citation>
    <scope>NUCLEOTIDE SEQUENCE [LARGE SCALE GENOMIC DNA]</scope>
    <source>
        <strain evidence="11">H1496</strain>
    </source>
</reference>
<evidence type="ECO:0000256" key="2">
    <source>
        <dbReference type="ARBA" id="ARBA00022679"/>
    </source>
</evidence>
<name>A0A250FMC9_9FLAO</name>
<feature type="domain" description="Cytidylate kinase" evidence="9">
    <location>
        <begin position="6"/>
        <end position="231"/>
    </location>
</feature>
<evidence type="ECO:0000256" key="1">
    <source>
        <dbReference type="ARBA" id="ARBA00009427"/>
    </source>
</evidence>
<evidence type="ECO:0000256" key="3">
    <source>
        <dbReference type="ARBA" id="ARBA00022741"/>
    </source>
</evidence>
<dbReference type="GO" id="GO:0005829">
    <property type="term" value="C:cytosol"/>
    <property type="evidence" value="ECO:0007669"/>
    <property type="project" value="TreeGrafter"/>
</dbReference>
<organism evidence="10 11">
    <name type="scientific">Capnocytophaga gingivalis</name>
    <dbReference type="NCBI Taxonomy" id="1017"/>
    <lineage>
        <taxon>Bacteria</taxon>
        <taxon>Pseudomonadati</taxon>
        <taxon>Bacteroidota</taxon>
        <taxon>Flavobacteriia</taxon>
        <taxon>Flavobacteriales</taxon>
        <taxon>Flavobacteriaceae</taxon>
        <taxon>Capnocytophaga</taxon>
    </lineage>
</organism>
<comment type="catalytic activity">
    <reaction evidence="6 8">
        <text>dCMP + ATP = dCDP + ADP</text>
        <dbReference type="Rhea" id="RHEA:25094"/>
        <dbReference type="ChEBI" id="CHEBI:30616"/>
        <dbReference type="ChEBI" id="CHEBI:57566"/>
        <dbReference type="ChEBI" id="CHEBI:58593"/>
        <dbReference type="ChEBI" id="CHEBI:456216"/>
        <dbReference type="EC" id="2.7.4.25"/>
    </reaction>
</comment>
<gene>
    <name evidence="8" type="primary">cmk</name>
    <name evidence="10" type="ORF">CGC50_03215</name>
</gene>
<dbReference type="GeneID" id="84807569"/>
<dbReference type="GO" id="GO:0006220">
    <property type="term" value="P:pyrimidine nucleotide metabolic process"/>
    <property type="evidence" value="ECO:0007669"/>
    <property type="project" value="UniProtKB-UniRule"/>
</dbReference>
<dbReference type="GO" id="GO:0036430">
    <property type="term" value="F:CMP kinase activity"/>
    <property type="evidence" value="ECO:0007669"/>
    <property type="project" value="RHEA"/>
</dbReference>
<evidence type="ECO:0000256" key="8">
    <source>
        <dbReference type="HAMAP-Rule" id="MF_00238"/>
    </source>
</evidence>
<dbReference type="EMBL" id="CP022386">
    <property type="protein sequence ID" value="ATA86253.1"/>
    <property type="molecule type" value="Genomic_DNA"/>
</dbReference>
<feature type="binding site" evidence="8">
    <location>
        <begin position="10"/>
        <end position="18"/>
    </location>
    <ligand>
        <name>ATP</name>
        <dbReference type="ChEBI" id="CHEBI:30616"/>
    </ligand>
</feature>
<dbReference type="GO" id="GO:0036431">
    <property type="term" value="F:dCMP kinase activity"/>
    <property type="evidence" value="ECO:0007669"/>
    <property type="project" value="InterPro"/>
</dbReference>
<dbReference type="KEGG" id="cgh:CGC50_03215"/>
<dbReference type="Pfam" id="PF02224">
    <property type="entry name" value="Cytidylate_kin"/>
    <property type="match status" value="1"/>
</dbReference>
<dbReference type="SUPFAM" id="SSF52540">
    <property type="entry name" value="P-loop containing nucleoside triphosphate hydrolases"/>
    <property type="match status" value="1"/>
</dbReference>
<dbReference type="InterPro" id="IPR003136">
    <property type="entry name" value="Cytidylate_kin"/>
</dbReference>
<dbReference type="PANTHER" id="PTHR21299">
    <property type="entry name" value="CYTIDYLATE KINASE/PANTOATE-BETA-ALANINE LIGASE"/>
    <property type="match status" value="1"/>
</dbReference>
<evidence type="ECO:0000256" key="4">
    <source>
        <dbReference type="ARBA" id="ARBA00022777"/>
    </source>
</evidence>
<keyword evidence="8" id="KW-0963">Cytoplasm</keyword>
<accession>A0A250FMC9</accession>
<evidence type="ECO:0000256" key="7">
    <source>
        <dbReference type="ARBA" id="ARBA00048478"/>
    </source>
</evidence>
<dbReference type="EC" id="2.7.4.25" evidence="8"/>
<dbReference type="AlphaFoldDB" id="A0A250FMC9"/>
<keyword evidence="3 8" id="KW-0547">Nucleotide-binding</keyword>
<evidence type="ECO:0000313" key="10">
    <source>
        <dbReference type="EMBL" id="ATA86253.1"/>
    </source>
</evidence>
<dbReference type="CDD" id="cd02020">
    <property type="entry name" value="CMPK"/>
    <property type="match status" value="1"/>
</dbReference>
<dbReference type="InterPro" id="IPR027417">
    <property type="entry name" value="P-loop_NTPase"/>
</dbReference>
<evidence type="ECO:0000259" key="9">
    <source>
        <dbReference type="Pfam" id="PF02224"/>
    </source>
</evidence>
<sequence length="236" mass="26603">MKKIIIAIDGYSSTGKSTTAKLVANALQYVYIDTGAMYRAVTYLALQQKFLSSSEEGKEKQSIDEQGLLTALKQSAISFRYNSQRGASELYLNGENIEKEIRSMTVATYVSEVAKIPQVRAYLVNLQRQMGEQKGIVMDGRDIGTVVFPEAELKIFMTASEQIRAQRRFEELQQKGEQASYEQVLKNIQERDYQDTHRTESPLQKADDAIEIDNSDTTVIEVVSQIVQLAQEKIKA</sequence>
<dbReference type="GO" id="GO:0005524">
    <property type="term" value="F:ATP binding"/>
    <property type="evidence" value="ECO:0007669"/>
    <property type="project" value="UniProtKB-UniRule"/>
</dbReference>
<dbReference type="Proteomes" id="UP000217250">
    <property type="component" value="Chromosome"/>
</dbReference>
<dbReference type="OrthoDB" id="9807434at2"/>
<dbReference type="GO" id="GO:0015949">
    <property type="term" value="P:nucleobase-containing small molecule interconversion"/>
    <property type="evidence" value="ECO:0007669"/>
    <property type="project" value="TreeGrafter"/>
</dbReference>
<dbReference type="HAMAP" id="MF_00238">
    <property type="entry name" value="Cytidyl_kinase_type1"/>
    <property type="match status" value="1"/>
</dbReference>
<proteinExistence type="inferred from homology"/>
<comment type="catalytic activity">
    <reaction evidence="7 8">
        <text>CMP + ATP = CDP + ADP</text>
        <dbReference type="Rhea" id="RHEA:11600"/>
        <dbReference type="ChEBI" id="CHEBI:30616"/>
        <dbReference type="ChEBI" id="CHEBI:58069"/>
        <dbReference type="ChEBI" id="CHEBI:60377"/>
        <dbReference type="ChEBI" id="CHEBI:456216"/>
        <dbReference type="EC" id="2.7.4.25"/>
    </reaction>
</comment>
<dbReference type="PANTHER" id="PTHR21299:SF2">
    <property type="entry name" value="CYTIDYLATE KINASE"/>
    <property type="match status" value="1"/>
</dbReference>
<dbReference type="NCBIfam" id="TIGR00017">
    <property type="entry name" value="cmk"/>
    <property type="match status" value="1"/>
</dbReference>
<protein>
    <recommendedName>
        <fullName evidence="8">Cytidylate kinase</fullName>
        <shortName evidence="8">CK</shortName>
        <ecNumber evidence="8">2.7.4.25</ecNumber>
    </recommendedName>
    <alternativeName>
        <fullName evidence="8">Cytidine monophosphate kinase</fullName>
        <shortName evidence="8">CMP kinase</shortName>
    </alternativeName>
</protein>
<evidence type="ECO:0000256" key="6">
    <source>
        <dbReference type="ARBA" id="ARBA00047615"/>
    </source>
</evidence>
<comment type="similarity">
    <text evidence="1 8">Belongs to the cytidylate kinase family. Type 1 subfamily.</text>
</comment>